<comment type="caution">
    <text evidence="1">The sequence shown here is derived from an EMBL/GenBank/DDBJ whole genome shotgun (WGS) entry which is preliminary data.</text>
</comment>
<protein>
    <submittedName>
        <fullName evidence="1">Uncharacterized protein</fullName>
    </submittedName>
</protein>
<reference evidence="1 2" key="1">
    <citation type="submission" date="2013-01" db="EMBL/GenBank/DDBJ databases">
        <authorList>
            <person name="Harkins D.M."/>
            <person name="Durkin A.S."/>
            <person name="Brinkac L.M."/>
            <person name="Haft D.H."/>
            <person name="Selengut J.D."/>
            <person name="Sanka R."/>
            <person name="DePew J."/>
            <person name="Purushe J."/>
            <person name="Matthias M.A."/>
            <person name="Vinetz J.M."/>
            <person name="Sutton G.G."/>
            <person name="Nierman W.C."/>
            <person name="Fouts D.E."/>
        </authorList>
    </citation>
    <scope>NUCLEOTIDE SEQUENCE [LARGE SCALE GENOMIC DNA]</scope>
    <source>
        <strain evidence="1 2">ZUN142</strain>
    </source>
</reference>
<accession>M6UC59</accession>
<dbReference type="AlphaFoldDB" id="M6UC59"/>
<dbReference type="Proteomes" id="UP000012153">
    <property type="component" value="Unassembled WGS sequence"/>
</dbReference>
<dbReference type="EMBL" id="AHOP02000008">
    <property type="protein sequence ID" value="EMO42617.1"/>
    <property type="molecule type" value="Genomic_DNA"/>
</dbReference>
<evidence type="ECO:0000313" key="2">
    <source>
        <dbReference type="Proteomes" id="UP000012153"/>
    </source>
</evidence>
<name>M6UC59_9LEPT</name>
<organism evidence="1 2">
    <name type="scientific">Leptospira noguchii serovar Autumnalis str. ZUN142</name>
    <dbReference type="NCBI Taxonomy" id="1085540"/>
    <lineage>
        <taxon>Bacteria</taxon>
        <taxon>Pseudomonadati</taxon>
        <taxon>Spirochaetota</taxon>
        <taxon>Spirochaetia</taxon>
        <taxon>Leptospirales</taxon>
        <taxon>Leptospiraceae</taxon>
        <taxon>Leptospira</taxon>
    </lineage>
</organism>
<gene>
    <name evidence="1" type="ORF">LEP1GSC186_0835</name>
</gene>
<sequence length="155" mass="17902">MGKRRISMFKCSLEFVLNSEKIIFQFFNSFFIKKDSIRKRNHFLFGFVFTLILLAFSQNCVRPEVVSASDSQSQIYAAANYLSNKCGTPIPVPMPIVVEDVEQRNLDLCTIAITRSECPFVSYPFACVLIYVEEPLGEIPWYINFQETFVKTKIQ</sequence>
<dbReference type="RefSeq" id="WP_004435576.1">
    <property type="nucleotide sequence ID" value="NZ_AHOP02000008.1"/>
</dbReference>
<evidence type="ECO:0000313" key="1">
    <source>
        <dbReference type="EMBL" id="EMO42617.1"/>
    </source>
</evidence>
<proteinExistence type="predicted"/>